<feature type="transmembrane region" description="Helical" evidence="6">
    <location>
        <begin position="20"/>
        <end position="41"/>
    </location>
</feature>
<comment type="caution">
    <text evidence="8">The sequence shown here is derived from an EMBL/GenBank/DDBJ whole genome shotgun (WGS) entry which is preliminary data.</text>
</comment>
<dbReference type="PANTHER" id="PTHR13439:SF4">
    <property type="entry name" value="TLC DOMAIN-CONTAINING PROTEIN"/>
    <property type="match status" value="1"/>
</dbReference>
<feature type="transmembrane region" description="Helical" evidence="6">
    <location>
        <begin position="177"/>
        <end position="200"/>
    </location>
</feature>
<dbReference type="GO" id="GO:0007009">
    <property type="term" value="P:plasma membrane organization"/>
    <property type="evidence" value="ECO:0007669"/>
    <property type="project" value="TreeGrafter"/>
</dbReference>
<dbReference type="InterPro" id="IPR050846">
    <property type="entry name" value="TLCD"/>
</dbReference>
<evidence type="ECO:0000256" key="2">
    <source>
        <dbReference type="ARBA" id="ARBA00022692"/>
    </source>
</evidence>
<name>A0AAE0GTL5_9CHLO</name>
<keyword evidence="9" id="KW-1185">Reference proteome</keyword>
<gene>
    <name evidence="8" type="ORF">CYMTET_8154</name>
</gene>
<evidence type="ECO:0000313" key="8">
    <source>
        <dbReference type="EMBL" id="KAK3284184.1"/>
    </source>
</evidence>
<protein>
    <recommendedName>
        <fullName evidence="7">TLC domain-containing protein</fullName>
    </recommendedName>
</protein>
<dbReference type="AlphaFoldDB" id="A0AAE0GTL5"/>
<feature type="transmembrane region" description="Helical" evidence="6">
    <location>
        <begin position="53"/>
        <end position="70"/>
    </location>
</feature>
<dbReference type="InterPro" id="IPR006634">
    <property type="entry name" value="TLC-dom"/>
</dbReference>
<dbReference type="GO" id="GO:0005886">
    <property type="term" value="C:plasma membrane"/>
    <property type="evidence" value="ECO:0007669"/>
    <property type="project" value="TreeGrafter"/>
</dbReference>
<dbReference type="PROSITE" id="PS50922">
    <property type="entry name" value="TLC"/>
    <property type="match status" value="1"/>
</dbReference>
<sequence>MLTPLEFSLVTLTPPDPNIIVYELVLSTALCCVGQTICWLLTPKDAKDRVHLADLYFSCLWAPTLSFTAFKATHELNQSGVEGRWNGGSYTAYIFLLVYIGGNFAHIPVTILKKQTTLYKLQMFLHHAVSVACGIRGLFRGGGHFYASLSGCCELSTVFLNNLLLFKEWQVDKRLQAVNGVLLWFSFLILRLVLFGYWLYLYFTESAAYPDITGYNKLEAYEKVLYPGSVMILTGFSVKWFISITKGMIKTLTHGQDKAYKAASEELRTRKED</sequence>
<comment type="subcellular location">
    <subcellularLocation>
        <location evidence="1">Membrane</location>
        <topology evidence="1">Multi-pass membrane protein</topology>
    </subcellularLocation>
</comment>
<feature type="domain" description="TLC" evidence="7">
    <location>
        <begin position="47"/>
        <end position="253"/>
    </location>
</feature>
<dbReference type="GO" id="GO:0071709">
    <property type="term" value="P:membrane assembly"/>
    <property type="evidence" value="ECO:0007669"/>
    <property type="project" value="TreeGrafter"/>
</dbReference>
<evidence type="ECO:0000259" key="7">
    <source>
        <dbReference type="PROSITE" id="PS50922"/>
    </source>
</evidence>
<evidence type="ECO:0000256" key="4">
    <source>
        <dbReference type="ARBA" id="ARBA00023136"/>
    </source>
</evidence>
<dbReference type="GO" id="GO:0097035">
    <property type="term" value="P:regulation of membrane lipid distribution"/>
    <property type="evidence" value="ECO:0007669"/>
    <property type="project" value="TreeGrafter"/>
</dbReference>
<dbReference type="Pfam" id="PF03798">
    <property type="entry name" value="TRAM_LAG1_CLN8"/>
    <property type="match status" value="1"/>
</dbReference>
<accession>A0AAE0GTL5</accession>
<dbReference type="EMBL" id="LGRX02002463">
    <property type="protein sequence ID" value="KAK3284184.1"/>
    <property type="molecule type" value="Genomic_DNA"/>
</dbReference>
<keyword evidence="2 5" id="KW-0812">Transmembrane</keyword>
<dbReference type="PANTHER" id="PTHR13439">
    <property type="entry name" value="CT120 PROTEIN"/>
    <property type="match status" value="1"/>
</dbReference>
<evidence type="ECO:0000256" key="3">
    <source>
        <dbReference type="ARBA" id="ARBA00022989"/>
    </source>
</evidence>
<keyword evidence="4 5" id="KW-0472">Membrane</keyword>
<evidence type="ECO:0000256" key="1">
    <source>
        <dbReference type="ARBA" id="ARBA00004141"/>
    </source>
</evidence>
<dbReference type="Proteomes" id="UP001190700">
    <property type="component" value="Unassembled WGS sequence"/>
</dbReference>
<proteinExistence type="predicted"/>
<evidence type="ECO:0000256" key="6">
    <source>
        <dbReference type="SAM" id="Phobius"/>
    </source>
</evidence>
<feature type="transmembrane region" description="Helical" evidence="6">
    <location>
        <begin position="90"/>
        <end position="109"/>
    </location>
</feature>
<feature type="transmembrane region" description="Helical" evidence="6">
    <location>
        <begin position="224"/>
        <end position="242"/>
    </location>
</feature>
<reference evidence="8 9" key="1">
    <citation type="journal article" date="2015" name="Genome Biol. Evol.">
        <title>Comparative Genomics of a Bacterivorous Green Alga Reveals Evolutionary Causalities and Consequences of Phago-Mixotrophic Mode of Nutrition.</title>
        <authorList>
            <person name="Burns J.A."/>
            <person name="Paasch A."/>
            <person name="Narechania A."/>
            <person name="Kim E."/>
        </authorList>
    </citation>
    <scope>NUCLEOTIDE SEQUENCE [LARGE SCALE GENOMIC DNA]</scope>
    <source>
        <strain evidence="8 9">PLY_AMNH</strain>
    </source>
</reference>
<organism evidence="8 9">
    <name type="scientific">Cymbomonas tetramitiformis</name>
    <dbReference type="NCBI Taxonomy" id="36881"/>
    <lineage>
        <taxon>Eukaryota</taxon>
        <taxon>Viridiplantae</taxon>
        <taxon>Chlorophyta</taxon>
        <taxon>Pyramimonadophyceae</taxon>
        <taxon>Pyramimonadales</taxon>
        <taxon>Pyramimonadaceae</taxon>
        <taxon>Cymbomonas</taxon>
    </lineage>
</organism>
<dbReference type="GO" id="GO:0055091">
    <property type="term" value="P:phospholipid homeostasis"/>
    <property type="evidence" value="ECO:0007669"/>
    <property type="project" value="TreeGrafter"/>
</dbReference>
<evidence type="ECO:0000313" key="9">
    <source>
        <dbReference type="Proteomes" id="UP001190700"/>
    </source>
</evidence>
<evidence type="ECO:0000256" key="5">
    <source>
        <dbReference type="PROSITE-ProRule" id="PRU00205"/>
    </source>
</evidence>
<keyword evidence="3 6" id="KW-1133">Transmembrane helix</keyword>